<feature type="chain" id="PRO_5030135266" evidence="1">
    <location>
        <begin position="32"/>
        <end position="220"/>
    </location>
</feature>
<proteinExistence type="predicted"/>
<dbReference type="RefSeq" id="WP_152709599.1">
    <property type="nucleotide sequence ID" value="NZ_VOSJ01000008.1"/>
</dbReference>
<dbReference type="PROSITE" id="PS51257">
    <property type="entry name" value="PROKAR_LIPOPROTEIN"/>
    <property type="match status" value="1"/>
</dbReference>
<organism evidence="3 4">
    <name type="scientific">Microvirga tunisiensis</name>
    <dbReference type="NCBI Taxonomy" id="2108360"/>
    <lineage>
        <taxon>Bacteria</taxon>
        <taxon>Pseudomonadati</taxon>
        <taxon>Pseudomonadota</taxon>
        <taxon>Alphaproteobacteria</taxon>
        <taxon>Hyphomicrobiales</taxon>
        <taxon>Methylobacteriaceae</taxon>
        <taxon>Microvirga</taxon>
    </lineage>
</organism>
<keyword evidence="4" id="KW-1185">Reference proteome</keyword>
<keyword evidence="1" id="KW-0732">Signal</keyword>
<protein>
    <submittedName>
        <fullName evidence="3">Arylesterase</fullName>
    </submittedName>
</protein>
<comment type="caution">
    <text evidence="3">The sequence shown here is derived from an EMBL/GenBank/DDBJ whole genome shotgun (WGS) entry which is preliminary data.</text>
</comment>
<gene>
    <name evidence="3" type="ORF">FS320_04225</name>
</gene>
<dbReference type="InterPro" id="IPR008265">
    <property type="entry name" value="Lipase_GDSL_AS"/>
</dbReference>
<evidence type="ECO:0000256" key="1">
    <source>
        <dbReference type="SAM" id="SignalP"/>
    </source>
</evidence>
<dbReference type="InterPro" id="IPR036514">
    <property type="entry name" value="SGNH_hydro_sf"/>
</dbReference>
<evidence type="ECO:0000313" key="3">
    <source>
        <dbReference type="EMBL" id="MPR24455.1"/>
    </source>
</evidence>
<name>A0A5N7MC73_9HYPH</name>
<evidence type="ECO:0000313" key="4">
    <source>
        <dbReference type="Proteomes" id="UP000403266"/>
    </source>
</evidence>
<sequence length="220" mass="23637">MKRQSGPFMTIIFACAAVLVAVIAPLPAAHAQNNPIRLVALGDSLSAGYNLPQEAAFPVALERALKAKGYRVEVANAGVSGDTSSGGLDRLDWSVPDGTDGVILELGANDMLRGLDPAGTRKNVEAIVERLKSRNIPVMLAGMYASRNLGPEYVQRFDSIYPDIAKKHDLVLYPFFLDGVAGDRSLNLPDGMHPTAKGVEIIVERILPSVESFLARLSQR</sequence>
<reference evidence="3 4" key="1">
    <citation type="journal article" date="2019" name="Syst. Appl. Microbiol.">
        <title>Microvirga tunisiensis sp. nov., a root nodule symbiotic bacterium isolated from Lupinus micranthus and L. luteus grown in Northern Tunisia.</title>
        <authorList>
            <person name="Msaddak A."/>
            <person name="Rejili M."/>
            <person name="Duran D."/>
            <person name="Mars M."/>
            <person name="Palacios J.M."/>
            <person name="Ruiz-Argueso T."/>
            <person name="Rey L."/>
            <person name="Imperial J."/>
        </authorList>
    </citation>
    <scope>NUCLEOTIDE SEQUENCE [LARGE SCALE GENOMIC DNA]</scope>
    <source>
        <strain evidence="3 4">Lmie10</strain>
    </source>
</reference>
<dbReference type="AlphaFoldDB" id="A0A5N7MC73"/>
<dbReference type="CDD" id="cd01822">
    <property type="entry name" value="Lysophospholipase_L1_like"/>
    <property type="match status" value="1"/>
</dbReference>
<dbReference type="GO" id="GO:0004622">
    <property type="term" value="F:phosphatidylcholine lysophospholipase activity"/>
    <property type="evidence" value="ECO:0007669"/>
    <property type="project" value="TreeGrafter"/>
</dbReference>
<dbReference type="OrthoDB" id="9786188at2"/>
<dbReference type="Gene3D" id="3.40.50.1110">
    <property type="entry name" value="SGNH hydrolase"/>
    <property type="match status" value="1"/>
</dbReference>
<dbReference type="PROSITE" id="PS01098">
    <property type="entry name" value="LIPASE_GDSL_SER"/>
    <property type="match status" value="1"/>
</dbReference>
<accession>A0A5N7MC73</accession>
<dbReference type="Pfam" id="PF13472">
    <property type="entry name" value="Lipase_GDSL_2"/>
    <property type="match status" value="1"/>
</dbReference>
<dbReference type="GO" id="GO:0006629">
    <property type="term" value="P:lipid metabolic process"/>
    <property type="evidence" value="ECO:0007669"/>
    <property type="project" value="InterPro"/>
</dbReference>
<dbReference type="PANTHER" id="PTHR30383:SF24">
    <property type="entry name" value="THIOESTERASE 1_PROTEASE 1_LYSOPHOSPHOLIPASE L1"/>
    <property type="match status" value="1"/>
</dbReference>
<dbReference type="InterPro" id="IPR051532">
    <property type="entry name" value="Ester_Hydrolysis_Enzymes"/>
</dbReference>
<dbReference type="InterPro" id="IPR013830">
    <property type="entry name" value="SGNH_hydro"/>
</dbReference>
<dbReference type="EMBL" id="VOSK01000007">
    <property type="protein sequence ID" value="MPR24455.1"/>
    <property type="molecule type" value="Genomic_DNA"/>
</dbReference>
<feature type="signal peptide" evidence="1">
    <location>
        <begin position="1"/>
        <end position="31"/>
    </location>
</feature>
<feature type="domain" description="SGNH hydrolase-type esterase" evidence="2">
    <location>
        <begin position="40"/>
        <end position="200"/>
    </location>
</feature>
<dbReference type="PANTHER" id="PTHR30383">
    <property type="entry name" value="THIOESTERASE 1/PROTEASE 1/LYSOPHOSPHOLIPASE L1"/>
    <property type="match status" value="1"/>
</dbReference>
<evidence type="ECO:0000259" key="2">
    <source>
        <dbReference type="Pfam" id="PF13472"/>
    </source>
</evidence>
<dbReference type="SUPFAM" id="SSF52266">
    <property type="entry name" value="SGNH hydrolase"/>
    <property type="match status" value="1"/>
</dbReference>
<dbReference type="Proteomes" id="UP000403266">
    <property type="component" value="Unassembled WGS sequence"/>
</dbReference>